<feature type="transmembrane region" description="Helical" evidence="6">
    <location>
        <begin position="63"/>
        <end position="84"/>
    </location>
</feature>
<comment type="caution">
    <text evidence="8">The sequence shown here is derived from an EMBL/GenBank/DDBJ whole genome shotgun (WGS) entry which is preliminary data.</text>
</comment>
<proteinExistence type="predicted"/>
<evidence type="ECO:0000256" key="1">
    <source>
        <dbReference type="ARBA" id="ARBA00004141"/>
    </source>
</evidence>
<feature type="transmembrane region" description="Helical" evidence="6">
    <location>
        <begin position="343"/>
        <end position="366"/>
    </location>
</feature>
<keyword evidence="4 6" id="KW-1133">Transmembrane helix</keyword>
<dbReference type="SUPFAM" id="SSF103473">
    <property type="entry name" value="MFS general substrate transporter"/>
    <property type="match status" value="1"/>
</dbReference>
<dbReference type="EMBL" id="NWUF01000058">
    <property type="protein sequence ID" value="PCE39623.1"/>
    <property type="molecule type" value="Genomic_DNA"/>
</dbReference>
<evidence type="ECO:0000313" key="9">
    <source>
        <dbReference type="Proteomes" id="UP000218934"/>
    </source>
</evidence>
<feature type="transmembrane region" description="Helical" evidence="6">
    <location>
        <begin position="414"/>
        <end position="435"/>
    </location>
</feature>
<feature type="transmembrane region" description="Helical" evidence="6">
    <location>
        <begin position="285"/>
        <end position="307"/>
    </location>
</feature>
<evidence type="ECO:0000256" key="5">
    <source>
        <dbReference type="ARBA" id="ARBA00023136"/>
    </source>
</evidence>
<evidence type="ECO:0000313" key="8">
    <source>
        <dbReference type="EMBL" id="PCE39623.1"/>
    </source>
</evidence>
<feature type="transmembrane region" description="Helical" evidence="6">
    <location>
        <begin position="121"/>
        <end position="142"/>
    </location>
</feature>
<name>A0A2A4FMJ6_9SPHN</name>
<comment type="subcellular location">
    <subcellularLocation>
        <location evidence="1">Membrane</location>
        <topology evidence="1">Multi-pass membrane protein</topology>
    </subcellularLocation>
</comment>
<dbReference type="InterPro" id="IPR044770">
    <property type="entry name" value="MFS_spinster-like"/>
</dbReference>
<dbReference type="GO" id="GO:0022857">
    <property type="term" value="F:transmembrane transporter activity"/>
    <property type="evidence" value="ECO:0007669"/>
    <property type="project" value="InterPro"/>
</dbReference>
<dbReference type="Proteomes" id="UP000218934">
    <property type="component" value="Unassembled WGS sequence"/>
</dbReference>
<dbReference type="InterPro" id="IPR011701">
    <property type="entry name" value="MFS"/>
</dbReference>
<dbReference type="InterPro" id="IPR036259">
    <property type="entry name" value="MFS_trans_sf"/>
</dbReference>
<dbReference type="Gene3D" id="1.20.1250.20">
    <property type="entry name" value="MFS general substrate transporter like domains"/>
    <property type="match status" value="1"/>
</dbReference>
<evidence type="ECO:0000256" key="4">
    <source>
        <dbReference type="ARBA" id="ARBA00022989"/>
    </source>
</evidence>
<dbReference type="InterPro" id="IPR020846">
    <property type="entry name" value="MFS_dom"/>
</dbReference>
<reference evidence="8 9" key="1">
    <citation type="submission" date="2017-09" db="EMBL/GenBank/DDBJ databases">
        <title>The Catabolism of 3,6-Dichlorosalicylic acid is Initiated by the Cytochrome P450 Monooxygenase DsmABC in Rhizorhabdus dicambivorans Ndbn-20.</title>
        <authorList>
            <person name="Na L."/>
        </authorList>
    </citation>
    <scope>NUCLEOTIDE SEQUENCE [LARGE SCALE GENOMIC DNA]</scope>
    <source>
        <strain evidence="8 9">Ndbn-20m</strain>
    </source>
</reference>
<feature type="transmembrane region" description="Helical" evidence="6">
    <location>
        <begin position="96"/>
        <end position="115"/>
    </location>
</feature>
<keyword evidence="9" id="KW-1185">Reference proteome</keyword>
<feature type="transmembrane region" description="Helical" evidence="6">
    <location>
        <begin position="319"/>
        <end position="337"/>
    </location>
</feature>
<keyword evidence="2" id="KW-0813">Transport</keyword>
<dbReference type="PANTHER" id="PTHR23505:SF79">
    <property type="entry name" value="PROTEIN SPINSTER"/>
    <property type="match status" value="1"/>
</dbReference>
<evidence type="ECO:0000256" key="2">
    <source>
        <dbReference type="ARBA" id="ARBA00022448"/>
    </source>
</evidence>
<dbReference type="AlphaFoldDB" id="A0A2A4FMJ6"/>
<dbReference type="GO" id="GO:0016020">
    <property type="term" value="C:membrane"/>
    <property type="evidence" value="ECO:0007669"/>
    <property type="project" value="UniProtKB-SubCell"/>
</dbReference>
<evidence type="ECO:0000256" key="6">
    <source>
        <dbReference type="SAM" id="Phobius"/>
    </source>
</evidence>
<evidence type="ECO:0000259" key="7">
    <source>
        <dbReference type="PROSITE" id="PS50850"/>
    </source>
</evidence>
<feature type="transmembrane region" description="Helical" evidence="6">
    <location>
        <begin position="197"/>
        <end position="217"/>
    </location>
</feature>
<evidence type="ECO:0000256" key="3">
    <source>
        <dbReference type="ARBA" id="ARBA00022692"/>
    </source>
</evidence>
<gene>
    <name evidence="8" type="ORF">COO09_24560</name>
</gene>
<dbReference type="Pfam" id="PF07690">
    <property type="entry name" value="MFS_1"/>
    <property type="match status" value="1"/>
</dbReference>
<accession>A0A2A4FMJ6</accession>
<organism evidence="8 9">
    <name type="scientific">Rhizorhabdus dicambivorans</name>
    <dbReference type="NCBI Taxonomy" id="1850238"/>
    <lineage>
        <taxon>Bacteria</taxon>
        <taxon>Pseudomonadati</taxon>
        <taxon>Pseudomonadota</taxon>
        <taxon>Alphaproteobacteria</taxon>
        <taxon>Sphingomonadales</taxon>
        <taxon>Sphingomonadaceae</taxon>
        <taxon>Rhizorhabdus</taxon>
    </lineage>
</organism>
<feature type="transmembrane region" description="Helical" evidence="6">
    <location>
        <begin position="378"/>
        <end position="402"/>
    </location>
</feature>
<dbReference type="OrthoDB" id="7400989at2"/>
<feature type="transmembrane region" description="Helical" evidence="6">
    <location>
        <begin position="249"/>
        <end position="273"/>
    </location>
</feature>
<sequence length="462" mass="48674">MVNKADVEQVQKLENCDPPYPSSSAVGYTVGVLTIGFVVAYLDRQVISILLEPIRLSLGLTDTQLSLVQGFAFSLFFVLAGIPIGRLVDRANRRNVLIGGLICWTAATFACGLAQNFWQLFLARMLVGIGEACLAPTGYSIVADIVRPGRRGLAMGFLTGGTAVGAAGSIFIGGLLLEMFAEGLHIAPLGHVASWQIVFFLVSLPGVPLILMLFTVAEPARREKVAIGPSDATFVQFVRRHPAGFGLTFAAFASNLICGIATMVWIPVVLMRIYKVPAVELGATIGALMLVVGGLASTIGGAAGDWLQTRAPSIGRLGVPLLAFPLLILLALFWYFVEGATPTIIYYGLSCGLVGSIINGSSFSAINQMVPNNMRGQAVTAFLVVGNFAGLGLAPTAVALVTDYVLKDPMQVQLSVILVAIPAQMTGLLLTLLALKPYRRTCEAAAAMTQASTAMVGSTKPI</sequence>
<feature type="transmembrane region" description="Helical" evidence="6">
    <location>
        <begin position="154"/>
        <end position="177"/>
    </location>
</feature>
<dbReference type="PANTHER" id="PTHR23505">
    <property type="entry name" value="SPINSTER"/>
    <property type="match status" value="1"/>
</dbReference>
<protein>
    <submittedName>
        <fullName evidence="8">MFS transporter</fullName>
    </submittedName>
</protein>
<dbReference type="KEGG" id="rdi:CMV14_19430"/>
<keyword evidence="5 6" id="KW-0472">Membrane</keyword>
<dbReference type="PROSITE" id="PS50850">
    <property type="entry name" value="MFS"/>
    <property type="match status" value="1"/>
</dbReference>
<feature type="domain" description="Major facilitator superfamily (MFS) profile" evidence="7">
    <location>
        <begin position="29"/>
        <end position="439"/>
    </location>
</feature>
<keyword evidence="3 6" id="KW-0812">Transmembrane</keyword>
<feature type="transmembrane region" description="Helical" evidence="6">
    <location>
        <begin position="25"/>
        <end position="43"/>
    </location>
</feature>